<evidence type="ECO:0000313" key="1">
    <source>
        <dbReference type="EMBL" id="KAF2147379.1"/>
    </source>
</evidence>
<dbReference type="RefSeq" id="XP_033403087.1">
    <property type="nucleotide sequence ID" value="XM_033542798.1"/>
</dbReference>
<accession>A0A6A6BTC7</accession>
<evidence type="ECO:0000313" key="2">
    <source>
        <dbReference type="Proteomes" id="UP000799438"/>
    </source>
</evidence>
<sequence>MAVRVRFGCVGLRRDHAARLAPVNDRFHPPHRPPLATKSTIRNPLPLRSANSRRAHCLPSTRPFSGLAPSPLFSPRHFPRPPVRLTAPAARLRDAPHCLLGRTAFHALSRPRLPLRRQRPEYTRRERATLPRSTRLRALSAARRMLSVGWS</sequence>
<dbReference type="AlphaFoldDB" id="A0A6A6BTC7"/>
<proteinExistence type="predicted"/>
<protein>
    <submittedName>
        <fullName evidence="1">Uncharacterized protein</fullName>
    </submittedName>
</protein>
<dbReference type="GeneID" id="54300295"/>
<gene>
    <name evidence="1" type="ORF">K452DRAFT_304231</name>
</gene>
<dbReference type="Proteomes" id="UP000799438">
    <property type="component" value="Unassembled WGS sequence"/>
</dbReference>
<keyword evidence="2" id="KW-1185">Reference proteome</keyword>
<reference evidence="1" key="1">
    <citation type="journal article" date="2020" name="Stud. Mycol.">
        <title>101 Dothideomycetes genomes: a test case for predicting lifestyles and emergence of pathogens.</title>
        <authorList>
            <person name="Haridas S."/>
            <person name="Albert R."/>
            <person name="Binder M."/>
            <person name="Bloem J."/>
            <person name="Labutti K."/>
            <person name="Salamov A."/>
            <person name="Andreopoulos B."/>
            <person name="Baker S."/>
            <person name="Barry K."/>
            <person name="Bills G."/>
            <person name="Bluhm B."/>
            <person name="Cannon C."/>
            <person name="Castanera R."/>
            <person name="Culley D."/>
            <person name="Daum C."/>
            <person name="Ezra D."/>
            <person name="Gonzalez J."/>
            <person name="Henrissat B."/>
            <person name="Kuo A."/>
            <person name="Liang C."/>
            <person name="Lipzen A."/>
            <person name="Lutzoni F."/>
            <person name="Magnuson J."/>
            <person name="Mondo S."/>
            <person name="Nolan M."/>
            <person name="Ohm R."/>
            <person name="Pangilinan J."/>
            <person name="Park H.-J."/>
            <person name="Ramirez L."/>
            <person name="Alfaro M."/>
            <person name="Sun H."/>
            <person name="Tritt A."/>
            <person name="Yoshinaga Y."/>
            <person name="Zwiers L.-H."/>
            <person name="Turgeon B."/>
            <person name="Goodwin S."/>
            <person name="Spatafora J."/>
            <person name="Crous P."/>
            <person name="Grigoriev I."/>
        </authorList>
    </citation>
    <scope>NUCLEOTIDE SEQUENCE</scope>
    <source>
        <strain evidence="1">CBS 121167</strain>
    </source>
</reference>
<name>A0A6A6BTC7_9PEZI</name>
<dbReference type="EMBL" id="ML995474">
    <property type="protein sequence ID" value="KAF2147379.1"/>
    <property type="molecule type" value="Genomic_DNA"/>
</dbReference>
<organism evidence="1 2">
    <name type="scientific">Aplosporella prunicola CBS 121167</name>
    <dbReference type="NCBI Taxonomy" id="1176127"/>
    <lineage>
        <taxon>Eukaryota</taxon>
        <taxon>Fungi</taxon>
        <taxon>Dikarya</taxon>
        <taxon>Ascomycota</taxon>
        <taxon>Pezizomycotina</taxon>
        <taxon>Dothideomycetes</taxon>
        <taxon>Dothideomycetes incertae sedis</taxon>
        <taxon>Botryosphaeriales</taxon>
        <taxon>Aplosporellaceae</taxon>
        <taxon>Aplosporella</taxon>
    </lineage>
</organism>